<accession>A0ACB6ZH14</accession>
<reference evidence="1" key="1">
    <citation type="submission" date="2019-10" db="EMBL/GenBank/DDBJ databases">
        <authorList>
            <consortium name="DOE Joint Genome Institute"/>
            <person name="Kuo A."/>
            <person name="Miyauchi S."/>
            <person name="Kiss E."/>
            <person name="Drula E."/>
            <person name="Kohler A."/>
            <person name="Sanchez-Garcia M."/>
            <person name="Andreopoulos B."/>
            <person name="Barry K.W."/>
            <person name="Bonito G."/>
            <person name="Buee M."/>
            <person name="Carver A."/>
            <person name="Chen C."/>
            <person name="Cichocki N."/>
            <person name="Clum A."/>
            <person name="Culley D."/>
            <person name="Crous P.W."/>
            <person name="Fauchery L."/>
            <person name="Girlanda M."/>
            <person name="Hayes R."/>
            <person name="Keri Z."/>
            <person name="Labutti K."/>
            <person name="Lipzen A."/>
            <person name="Lombard V."/>
            <person name="Magnuson J."/>
            <person name="Maillard F."/>
            <person name="Morin E."/>
            <person name="Murat C."/>
            <person name="Nolan M."/>
            <person name="Ohm R."/>
            <person name="Pangilinan J."/>
            <person name="Pereira M."/>
            <person name="Perotto S."/>
            <person name="Peter M."/>
            <person name="Riley R."/>
            <person name="Sitrit Y."/>
            <person name="Stielow B."/>
            <person name="Szollosi G."/>
            <person name="Zifcakova L."/>
            <person name="Stursova M."/>
            <person name="Spatafora J.W."/>
            <person name="Tedersoo L."/>
            <person name="Vaario L.-M."/>
            <person name="Yamada A."/>
            <person name="Yan M."/>
            <person name="Wang P."/>
            <person name="Xu J."/>
            <person name="Bruns T."/>
            <person name="Baldrian P."/>
            <person name="Vilgalys R."/>
            <person name="Henrissat B."/>
            <person name="Grigoriev I.V."/>
            <person name="Hibbett D."/>
            <person name="Nagy L.G."/>
            <person name="Martin F.M."/>
        </authorList>
    </citation>
    <scope>NUCLEOTIDE SEQUENCE</scope>
    <source>
        <strain evidence="1">P2</strain>
    </source>
</reference>
<evidence type="ECO:0000313" key="1">
    <source>
        <dbReference type="EMBL" id="KAF9648951.1"/>
    </source>
</evidence>
<organism evidence="1 2">
    <name type="scientific">Thelephora ganbajun</name>
    <name type="common">Ganba fungus</name>
    <dbReference type="NCBI Taxonomy" id="370292"/>
    <lineage>
        <taxon>Eukaryota</taxon>
        <taxon>Fungi</taxon>
        <taxon>Dikarya</taxon>
        <taxon>Basidiomycota</taxon>
        <taxon>Agaricomycotina</taxon>
        <taxon>Agaricomycetes</taxon>
        <taxon>Thelephorales</taxon>
        <taxon>Thelephoraceae</taxon>
        <taxon>Thelephora</taxon>
    </lineage>
</organism>
<sequence>MAPPYDAHTPAECPISKLPVELVIHIMRSELDPLSQRSLSQVSRGFRGASFLVPEFSSTIVPKFPLEKDQLDYWKRSIANSRTAPLDIKLTIRDRNSSSEVDQNQGFLPLFLELVIHATRWRTFVLVTAFPAPMNMFLKGTISVAVFPHLENLKLEACAEPVNMHGTARYAYGRPRESSSIMPKLRNLTLWNVWACHPRGVLNDLVDLKIAGDLFGTTPPLEEIVAMLKSSPNLEVLCLTAASPSLNNLSPPPVTNEALHVVLPRLRSLNFRGLSRMAGISTLPLLHLPALEEFHLENTSVRLDSCINIPGRPQIPEDYSSVIQIITYLNMPWARSSGVFTAPPGPQWPQGKLKELTLSWVTAEAIPLFEWLSFMRGLTTLRTQSSDVDLFRVLQDGNLCPRLEKLCVEGFMDPAARNELGRVIRARPNLEVLVEATPAGPGRIFSSLS</sequence>
<reference evidence="1" key="2">
    <citation type="journal article" date="2020" name="Nat. Commun.">
        <title>Large-scale genome sequencing of mycorrhizal fungi provides insights into the early evolution of symbiotic traits.</title>
        <authorList>
            <person name="Miyauchi S."/>
            <person name="Kiss E."/>
            <person name="Kuo A."/>
            <person name="Drula E."/>
            <person name="Kohler A."/>
            <person name="Sanchez-Garcia M."/>
            <person name="Morin E."/>
            <person name="Andreopoulos B."/>
            <person name="Barry K.W."/>
            <person name="Bonito G."/>
            <person name="Buee M."/>
            <person name="Carver A."/>
            <person name="Chen C."/>
            <person name="Cichocki N."/>
            <person name="Clum A."/>
            <person name="Culley D."/>
            <person name="Crous P.W."/>
            <person name="Fauchery L."/>
            <person name="Girlanda M."/>
            <person name="Hayes R.D."/>
            <person name="Keri Z."/>
            <person name="LaButti K."/>
            <person name="Lipzen A."/>
            <person name="Lombard V."/>
            <person name="Magnuson J."/>
            <person name="Maillard F."/>
            <person name="Murat C."/>
            <person name="Nolan M."/>
            <person name="Ohm R.A."/>
            <person name="Pangilinan J."/>
            <person name="Pereira M.F."/>
            <person name="Perotto S."/>
            <person name="Peter M."/>
            <person name="Pfister S."/>
            <person name="Riley R."/>
            <person name="Sitrit Y."/>
            <person name="Stielow J.B."/>
            <person name="Szollosi G."/>
            <person name="Zifcakova L."/>
            <person name="Stursova M."/>
            <person name="Spatafora J.W."/>
            <person name="Tedersoo L."/>
            <person name="Vaario L.M."/>
            <person name="Yamada A."/>
            <person name="Yan M."/>
            <person name="Wang P."/>
            <person name="Xu J."/>
            <person name="Bruns T."/>
            <person name="Baldrian P."/>
            <person name="Vilgalys R."/>
            <person name="Dunand C."/>
            <person name="Henrissat B."/>
            <person name="Grigoriev I.V."/>
            <person name="Hibbett D."/>
            <person name="Nagy L.G."/>
            <person name="Martin F.M."/>
        </authorList>
    </citation>
    <scope>NUCLEOTIDE SEQUENCE</scope>
    <source>
        <strain evidence="1">P2</strain>
    </source>
</reference>
<keyword evidence="2" id="KW-1185">Reference proteome</keyword>
<protein>
    <submittedName>
        <fullName evidence="1">Uncharacterized protein</fullName>
    </submittedName>
</protein>
<dbReference type="EMBL" id="MU118005">
    <property type="protein sequence ID" value="KAF9648951.1"/>
    <property type="molecule type" value="Genomic_DNA"/>
</dbReference>
<comment type="caution">
    <text evidence="1">The sequence shown here is derived from an EMBL/GenBank/DDBJ whole genome shotgun (WGS) entry which is preliminary data.</text>
</comment>
<gene>
    <name evidence="1" type="ORF">BDM02DRAFT_3128716</name>
</gene>
<dbReference type="Proteomes" id="UP000886501">
    <property type="component" value="Unassembled WGS sequence"/>
</dbReference>
<name>A0ACB6ZH14_THEGA</name>
<evidence type="ECO:0000313" key="2">
    <source>
        <dbReference type="Proteomes" id="UP000886501"/>
    </source>
</evidence>
<proteinExistence type="predicted"/>